<dbReference type="SUPFAM" id="SSF51735">
    <property type="entry name" value="NAD(P)-binding Rossmann-fold domains"/>
    <property type="match status" value="1"/>
</dbReference>
<dbReference type="EMBL" id="SRYM01000020">
    <property type="protein sequence ID" value="TGY58000.1"/>
    <property type="molecule type" value="Genomic_DNA"/>
</dbReference>
<dbReference type="AlphaFoldDB" id="A0A3L7ZPN3"/>
<evidence type="ECO:0000313" key="5">
    <source>
        <dbReference type="Proteomes" id="UP000310032"/>
    </source>
</evidence>
<dbReference type="Proteomes" id="UP000278164">
    <property type="component" value="Unassembled WGS sequence"/>
</dbReference>
<dbReference type="Gene3D" id="3.40.50.720">
    <property type="entry name" value="NAD(P)-binding Rossmann-like Domain"/>
    <property type="match status" value="1"/>
</dbReference>
<evidence type="ECO:0000313" key="2">
    <source>
        <dbReference type="EMBL" id="RLT72867.1"/>
    </source>
</evidence>
<dbReference type="Proteomes" id="UP000310032">
    <property type="component" value="Unassembled WGS sequence"/>
</dbReference>
<comment type="caution">
    <text evidence="2">The sequence shown here is derived from an EMBL/GenBank/DDBJ whole genome shotgun (WGS) entry which is preliminary data.</text>
</comment>
<evidence type="ECO:0000313" key="4">
    <source>
        <dbReference type="Proteomes" id="UP000278164"/>
    </source>
</evidence>
<sequence>MNRFNGQTALITGGASGIGHATVERLAAEGANVAIADYNLEEAEKLAKQLQIKGYNVRAIYYNATDMNSGTEAVTKTVDWSGSIDCLINNVGGSDLKRDLDIKNLDMDYFDDVFHLNLKSMLATIRAALPSMTAKGKGSIVNVASIGGLTGDFRGTLYGISKAGVINLTRYVATQYGKNGIRCNGVAPGLVLTPAAIRNLPDAVQDIFLKYNTVPYLGQAADIAATIAFLASDDARYISGQTIIADGGMTCHNPTIEDISH</sequence>
<dbReference type="FunFam" id="3.40.50.720:FF:000084">
    <property type="entry name" value="Short-chain dehydrogenase reductase"/>
    <property type="match status" value="1"/>
</dbReference>
<comment type="similarity">
    <text evidence="1">Belongs to the short-chain dehydrogenases/reductases (SDR) family.</text>
</comment>
<reference evidence="3 5" key="2">
    <citation type="submission" date="2019-04" db="EMBL/GenBank/DDBJ databases">
        <title>Microbes associate with the intestines of laboratory mice.</title>
        <authorList>
            <person name="Navarre W."/>
            <person name="Wong E."/>
            <person name="Huang K."/>
            <person name="Tropini C."/>
            <person name="Ng K."/>
            <person name="Yu B."/>
        </authorList>
    </citation>
    <scope>NUCLEOTIDE SEQUENCE [LARGE SCALE GENOMIC DNA]</scope>
    <source>
        <strain evidence="3 5">NM39_I3</strain>
    </source>
</reference>
<dbReference type="RefSeq" id="WP_121736646.1">
    <property type="nucleotide sequence ID" value="NZ_QXXG01000025.1"/>
</dbReference>
<dbReference type="PANTHER" id="PTHR42820">
    <property type="entry name" value="SHORT-CHAIN DEHYDROGENASE REDUCTASE"/>
    <property type="match status" value="1"/>
</dbReference>
<organism evidence="2 4">
    <name type="scientific">Parabacteroides distasonis</name>
    <dbReference type="NCBI Taxonomy" id="823"/>
    <lineage>
        <taxon>Bacteria</taxon>
        <taxon>Pseudomonadati</taxon>
        <taxon>Bacteroidota</taxon>
        <taxon>Bacteroidia</taxon>
        <taxon>Bacteroidales</taxon>
        <taxon>Tannerellaceae</taxon>
        <taxon>Parabacteroides</taxon>
    </lineage>
</organism>
<dbReference type="EMBL" id="RAYI01000026">
    <property type="protein sequence ID" value="RLT72867.1"/>
    <property type="molecule type" value="Genomic_DNA"/>
</dbReference>
<evidence type="ECO:0000313" key="3">
    <source>
        <dbReference type="EMBL" id="TGY58000.1"/>
    </source>
</evidence>
<dbReference type="PRINTS" id="PR00080">
    <property type="entry name" value="SDRFAMILY"/>
</dbReference>
<dbReference type="PRINTS" id="PR00081">
    <property type="entry name" value="GDHRDH"/>
</dbReference>
<name>A0A3L7ZPN3_PARDI</name>
<dbReference type="PANTHER" id="PTHR42820:SF1">
    <property type="entry name" value="SHORT-CHAIN DEHYDROGENASE_REDUCTASE FAMILY PROTEIN"/>
    <property type="match status" value="1"/>
</dbReference>
<dbReference type="OrthoDB" id="9803333at2"/>
<protein>
    <submittedName>
        <fullName evidence="2">SDR family oxidoreductase</fullName>
    </submittedName>
</protein>
<evidence type="ECO:0000256" key="1">
    <source>
        <dbReference type="ARBA" id="ARBA00006484"/>
    </source>
</evidence>
<reference evidence="2 4" key="1">
    <citation type="submission" date="2018-09" db="EMBL/GenBank/DDBJ databases">
        <title>Murine metabolic-syndrome-specific gut microbial biobank.</title>
        <authorList>
            <person name="Liu C."/>
        </authorList>
    </citation>
    <scope>NUCLEOTIDE SEQUENCE [LARGE SCALE GENOMIC DNA]</scope>
    <source>
        <strain evidence="2 4">8-P5</strain>
    </source>
</reference>
<dbReference type="CDD" id="cd05233">
    <property type="entry name" value="SDR_c"/>
    <property type="match status" value="1"/>
</dbReference>
<accession>A0A3L7ZPN3</accession>
<proteinExistence type="inferred from homology"/>
<gene>
    <name evidence="2" type="ORF">D7V78_13500</name>
    <name evidence="3" type="ORF">E5342_09000</name>
</gene>
<dbReference type="InterPro" id="IPR002347">
    <property type="entry name" value="SDR_fam"/>
</dbReference>
<dbReference type="Pfam" id="PF13561">
    <property type="entry name" value="adh_short_C2"/>
    <property type="match status" value="1"/>
</dbReference>
<dbReference type="InterPro" id="IPR036291">
    <property type="entry name" value="NAD(P)-bd_dom_sf"/>
</dbReference>